<evidence type="ECO:0000256" key="4">
    <source>
        <dbReference type="PROSITE-ProRule" id="PRU00134"/>
    </source>
</evidence>
<feature type="chain" id="PRO_5034097356" description="MYND-type domain-containing protein" evidence="5">
    <location>
        <begin position="20"/>
        <end position="239"/>
    </location>
</feature>
<feature type="domain" description="MYND-type" evidence="6">
    <location>
        <begin position="180"/>
        <end position="216"/>
    </location>
</feature>
<dbReference type="PROSITE" id="PS50865">
    <property type="entry name" value="ZF_MYND_2"/>
    <property type="match status" value="1"/>
</dbReference>
<keyword evidence="8" id="KW-1185">Reference proteome</keyword>
<evidence type="ECO:0000313" key="7">
    <source>
        <dbReference type="EMBL" id="KAF4622145.1"/>
    </source>
</evidence>
<sequence length="239" mass="27919">MLLQACLRILNFLYILLFGNMPRPRRTPEPFSLRHRSTVFHPHILSQTQQKYFPIFAEIPTDDDIYTADCHYCLLVEIVEIVPYLRPTFRVKDKADREFIVMFYLDRGTEVPREEWKTSCREGGVMMIKGAMNHQFMDGQVGVRVEDVEDVKMLPCNLQALLHISDEVTKPGAPETHRKCYLCEKPADLKCSRCVVRYCGKACQALDLKASHKDECAAIHLVSEWKKKEWDDVDVYWKF</sequence>
<dbReference type="AlphaFoldDB" id="A0A8H4R2D4"/>
<dbReference type="Gene3D" id="6.10.140.2220">
    <property type="match status" value="1"/>
</dbReference>
<keyword evidence="3" id="KW-0862">Zinc</keyword>
<gene>
    <name evidence="7" type="ORF">D9613_009326</name>
</gene>
<evidence type="ECO:0000256" key="3">
    <source>
        <dbReference type="ARBA" id="ARBA00022833"/>
    </source>
</evidence>
<evidence type="ECO:0000256" key="2">
    <source>
        <dbReference type="ARBA" id="ARBA00022771"/>
    </source>
</evidence>
<name>A0A8H4R2D4_9AGAR</name>
<reference evidence="7 8" key="1">
    <citation type="submission" date="2019-12" db="EMBL/GenBank/DDBJ databases">
        <authorList>
            <person name="Floudas D."/>
            <person name="Bentzer J."/>
            <person name="Ahren D."/>
            <person name="Johansson T."/>
            <person name="Persson P."/>
            <person name="Tunlid A."/>
        </authorList>
    </citation>
    <scope>NUCLEOTIDE SEQUENCE [LARGE SCALE GENOMIC DNA]</scope>
    <source>
        <strain evidence="7 8">CBS 102.39</strain>
    </source>
</reference>
<dbReference type="Proteomes" id="UP000521872">
    <property type="component" value="Unassembled WGS sequence"/>
</dbReference>
<dbReference type="EMBL" id="JAACJL010000002">
    <property type="protein sequence ID" value="KAF4622145.1"/>
    <property type="molecule type" value="Genomic_DNA"/>
</dbReference>
<organism evidence="7 8">
    <name type="scientific">Agrocybe pediades</name>
    <dbReference type="NCBI Taxonomy" id="84607"/>
    <lineage>
        <taxon>Eukaryota</taxon>
        <taxon>Fungi</taxon>
        <taxon>Dikarya</taxon>
        <taxon>Basidiomycota</taxon>
        <taxon>Agaricomycotina</taxon>
        <taxon>Agaricomycetes</taxon>
        <taxon>Agaricomycetidae</taxon>
        <taxon>Agaricales</taxon>
        <taxon>Agaricineae</taxon>
        <taxon>Strophariaceae</taxon>
        <taxon>Agrocybe</taxon>
    </lineage>
</organism>
<keyword evidence="2 4" id="KW-0863">Zinc-finger</keyword>
<protein>
    <recommendedName>
        <fullName evidence="6">MYND-type domain-containing protein</fullName>
    </recommendedName>
</protein>
<evidence type="ECO:0000256" key="1">
    <source>
        <dbReference type="ARBA" id="ARBA00022723"/>
    </source>
</evidence>
<dbReference type="GO" id="GO:0008270">
    <property type="term" value="F:zinc ion binding"/>
    <property type="evidence" value="ECO:0007669"/>
    <property type="project" value="UniProtKB-KW"/>
</dbReference>
<feature type="signal peptide" evidence="5">
    <location>
        <begin position="1"/>
        <end position="19"/>
    </location>
</feature>
<dbReference type="InterPro" id="IPR002893">
    <property type="entry name" value="Znf_MYND"/>
</dbReference>
<dbReference type="SUPFAM" id="SSF144232">
    <property type="entry name" value="HIT/MYND zinc finger-like"/>
    <property type="match status" value="1"/>
</dbReference>
<dbReference type="Pfam" id="PF01753">
    <property type="entry name" value="zf-MYND"/>
    <property type="match status" value="1"/>
</dbReference>
<evidence type="ECO:0000259" key="6">
    <source>
        <dbReference type="PROSITE" id="PS50865"/>
    </source>
</evidence>
<proteinExistence type="predicted"/>
<accession>A0A8H4R2D4</accession>
<keyword evidence="5" id="KW-0732">Signal</keyword>
<comment type="caution">
    <text evidence="7">The sequence shown here is derived from an EMBL/GenBank/DDBJ whole genome shotgun (WGS) entry which is preliminary data.</text>
</comment>
<evidence type="ECO:0000313" key="8">
    <source>
        <dbReference type="Proteomes" id="UP000521872"/>
    </source>
</evidence>
<evidence type="ECO:0000256" key="5">
    <source>
        <dbReference type="SAM" id="SignalP"/>
    </source>
</evidence>
<keyword evidence="1" id="KW-0479">Metal-binding</keyword>